<dbReference type="Pfam" id="PF18942">
    <property type="entry name" value="DUF5689"/>
    <property type="match status" value="1"/>
</dbReference>
<evidence type="ECO:0000313" key="3">
    <source>
        <dbReference type="Proteomes" id="UP000289859"/>
    </source>
</evidence>
<protein>
    <recommendedName>
        <fullName evidence="1">DUF5689 domain-containing protein</fullName>
    </recommendedName>
</protein>
<comment type="caution">
    <text evidence="2">The sequence shown here is derived from an EMBL/GenBank/DDBJ whole genome shotgun (WGS) entry which is preliminary data.</text>
</comment>
<gene>
    <name evidence="2" type="ORF">DSM02_2281</name>
</gene>
<name>A0A4Q0P2X8_9FLAO</name>
<dbReference type="InterPro" id="IPR043744">
    <property type="entry name" value="DUF5689"/>
</dbReference>
<proteinExistence type="predicted"/>
<dbReference type="RefSeq" id="WP_128765714.1">
    <property type="nucleotide sequence ID" value="NZ_JBHUOO010000007.1"/>
</dbReference>
<organism evidence="2 3">
    <name type="scientific">Leeuwenhoekiella polynyae</name>
    <dbReference type="NCBI Taxonomy" id="1550906"/>
    <lineage>
        <taxon>Bacteria</taxon>
        <taxon>Pseudomonadati</taxon>
        <taxon>Bacteroidota</taxon>
        <taxon>Flavobacteriia</taxon>
        <taxon>Flavobacteriales</taxon>
        <taxon>Flavobacteriaceae</taxon>
        <taxon>Leeuwenhoekiella</taxon>
    </lineage>
</organism>
<dbReference type="OrthoDB" id="1492759at2"/>
<accession>A0A4Q0P2X8</accession>
<dbReference type="PROSITE" id="PS51257">
    <property type="entry name" value="PROKAR_LIPOPROTEIN"/>
    <property type="match status" value="1"/>
</dbReference>
<keyword evidence="3" id="KW-1185">Reference proteome</keyword>
<dbReference type="Gene3D" id="2.60.120.200">
    <property type="match status" value="1"/>
</dbReference>
<evidence type="ECO:0000259" key="1">
    <source>
        <dbReference type="Pfam" id="PF18942"/>
    </source>
</evidence>
<dbReference type="NCBIfam" id="NF038128">
    <property type="entry name" value="choice_anch_J"/>
    <property type="match status" value="1"/>
</dbReference>
<dbReference type="Proteomes" id="UP000289859">
    <property type="component" value="Unassembled WGS sequence"/>
</dbReference>
<reference evidence="2 3" key="1">
    <citation type="submission" date="2018-07" db="EMBL/GenBank/DDBJ databases">
        <title>Leeuwenhoekiella genomics.</title>
        <authorList>
            <person name="Tahon G."/>
            <person name="Willems A."/>
        </authorList>
    </citation>
    <scope>NUCLEOTIDE SEQUENCE [LARGE SCALE GENOMIC DNA]</scope>
    <source>
        <strain evidence="2 3">LMG 29608</strain>
    </source>
</reference>
<sequence>MKAHPFLSFLVIFSTLSCVTNEFEVPDTSLPEVVPEGTEVPITSVINNLTQSTEPIIEYEDSDTYLTGYVISSDVAGNFYHELVLQDAPENPQGGITIQLNQNAIYTVFEPGRKVYVYLDGLAVTTENGIVQMGIRDGNGITDIPNSLIGKHVLRTPEVATLVPLPISIADFSEAYENLLISLEHAQFNRDEVLDESIKTFAGEVTDEFDGIRLLETCDTKGRTLVSTSTFAKFKSVALPTGSGTIQGVLSRDFYDDFYIIRINTTAAIDFTNTERCDPVELQCGLAEVLGTSLLFEDDFSEQTRNNPIEGNGWTNFIEYGIQAWEAYTATGNNASQGVSARIDSYQSGDALSVCWLVTPAIDLASNTHVRIRFETSSSFADGSDLEVLFSSDWDGDAATLTQANWSVLGDAFVIRDQDFFGDWYSSGIVSLSCATGETGYVAFKYTGSTHDDFDGTYQLDNISITAD</sequence>
<dbReference type="EMBL" id="QOVK01000009">
    <property type="protein sequence ID" value="RXG20910.1"/>
    <property type="molecule type" value="Genomic_DNA"/>
</dbReference>
<evidence type="ECO:0000313" key="2">
    <source>
        <dbReference type="EMBL" id="RXG20910.1"/>
    </source>
</evidence>
<dbReference type="AlphaFoldDB" id="A0A4Q0P2X8"/>
<feature type="domain" description="DUF5689" evidence="1">
    <location>
        <begin position="53"/>
        <end position="267"/>
    </location>
</feature>